<dbReference type="InterPro" id="IPR011051">
    <property type="entry name" value="RmlC_Cupin_sf"/>
</dbReference>
<keyword evidence="2" id="KW-0223">Dioxygenase</keyword>
<evidence type="ECO:0000313" key="3">
    <source>
        <dbReference type="Proteomes" id="UP000019804"/>
    </source>
</evidence>
<dbReference type="HOGENOM" id="CLU_071636_0_0_1"/>
<proteinExistence type="predicted"/>
<accession>A0A017SBX3</accession>
<dbReference type="Proteomes" id="UP000019804">
    <property type="component" value="Unassembled WGS sequence"/>
</dbReference>
<dbReference type="EMBL" id="KK088430">
    <property type="protein sequence ID" value="EYE93710.1"/>
    <property type="molecule type" value="Genomic_DNA"/>
</dbReference>
<dbReference type="InterPro" id="IPR013096">
    <property type="entry name" value="Cupin_2"/>
</dbReference>
<dbReference type="RefSeq" id="XP_040637398.1">
    <property type="nucleotide sequence ID" value="XM_040779133.1"/>
</dbReference>
<dbReference type="SUPFAM" id="SSF51182">
    <property type="entry name" value="RmlC-like cupins"/>
    <property type="match status" value="2"/>
</dbReference>
<dbReference type="OrthoDB" id="2588190at2759"/>
<dbReference type="GO" id="GO:0051213">
    <property type="term" value="F:dioxygenase activity"/>
    <property type="evidence" value="ECO:0007669"/>
    <property type="project" value="UniProtKB-KW"/>
</dbReference>
<sequence length="320" mass="35885">MTLLRVVEPPGKVTPYVVPAYQGEALTIPGTKSTVRVLASAKESRNSISVFHFDGVLGDPIGFHHHNEAHDIFMCTRGYIKIWVGDQCRLLGPGDFCSVPPKVIHRPQLVGPWNESLGLVTPGKWVDFFRFASEKYHGLLTEEFDSRDTLQHMFPKFQVIQDEYDVIFDPDYPICEVGEWTENDTTIPHGVEPYYLRADTGPRYLLGGVKHPSVIGKSFTFQKVHQVYHVLDGAIDVTIDETANQVRAGETVLIPAGTELSIHFLDNYVRFWSFTSGDGLESFVRLGGRDYKGKIIPDMADAVDNAKVLRAAESINMKIF</sequence>
<keyword evidence="3" id="KW-1185">Reference proteome</keyword>
<dbReference type="PANTHER" id="PTHR36440">
    <property type="entry name" value="PUTATIVE (AFU_ORTHOLOGUE AFUA_8G07350)-RELATED"/>
    <property type="match status" value="1"/>
</dbReference>
<gene>
    <name evidence="2" type="ORF">EURHEDRAFT_379054</name>
</gene>
<dbReference type="AlphaFoldDB" id="A0A017SBX3"/>
<protein>
    <submittedName>
        <fullName evidence="2">Putative dioxygenase</fullName>
    </submittedName>
</protein>
<dbReference type="Gene3D" id="2.60.120.10">
    <property type="entry name" value="Jelly Rolls"/>
    <property type="match status" value="2"/>
</dbReference>
<dbReference type="PANTHER" id="PTHR36440:SF1">
    <property type="entry name" value="PUTATIVE (AFU_ORTHOLOGUE AFUA_8G07350)-RELATED"/>
    <property type="match status" value="1"/>
</dbReference>
<feature type="domain" description="Cupin type-2" evidence="1">
    <location>
        <begin position="61"/>
        <end position="108"/>
    </location>
</feature>
<organism evidence="2 3">
    <name type="scientific">Aspergillus ruber (strain CBS 135680)</name>
    <dbReference type="NCBI Taxonomy" id="1388766"/>
    <lineage>
        <taxon>Eukaryota</taxon>
        <taxon>Fungi</taxon>
        <taxon>Dikarya</taxon>
        <taxon>Ascomycota</taxon>
        <taxon>Pezizomycotina</taxon>
        <taxon>Eurotiomycetes</taxon>
        <taxon>Eurotiomycetidae</taxon>
        <taxon>Eurotiales</taxon>
        <taxon>Aspergillaceae</taxon>
        <taxon>Aspergillus</taxon>
        <taxon>Aspergillus subgen. Aspergillus</taxon>
    </lineage>
</organism>
<dbReference type="CDD" id="cd02215">
    <property type="entry name" value="cupin_QDO_N_C"/>
    <property type="match status" value="1"/>
</dbReference>
<dbReference type="Pfam" id="PF07883">
    <property type="entry name" value="Cupin_2"/>
    <property type="match status" value="1"/>
</dbReference>
<evidence type="ECO:0000259" key="1">
    <source>
        <dbReference type="Pfam" id="PF07883"/>
    </source>
</evidence>
<dbReference type="InterPro" id="IPR014710">
    <property type="entry name" value="RmlC-like_jellyroll"/>
</dbReference>
<name>A0A017SBX3_ASPRC</name>
<dbReference type="STRING" id="1388766.A0A017SBX3"/>
<dbReference type="GeneID" id="63694257"/>
<reference evidence="3" key="1">
    <citation type="journal article" date="2014" name="Nat. Commun.">
        <title>Genomic adaptations of the halophilic Dead Sea filamentous fungus Eurotium rubrum.</title>
        <authorList>
            <person name="Kis-Papo T."/>
            <person name="Weig A.R."/>
            <person name="Riley R."/>
            <person name="Persoh D."/>
            <person name="Salamov A."/>
            <person name="Sun H."/>
            <person name="Lipzen A."/>
            <person name="Wasser S.P."/>
            <person name="Rambold G."/>
            <person name="Grigoriev I.V."/>
            <person name="Nevo E."/>
        </authorList>
    </citation>
    <scope>NUCLEOTIDE SEQUENCE [LARGE SCALE GENOMIC DNA]</scope>
    <source>
        <strain evidence="3">CBS 135680</strain>
    </source>
</reference>
<keyword evidence="2" id="KW-0560">Oxidoreductase</keyword>
<evidence type="ECO:0000313" key="2">
    <source>
        <dbReference type="EMBL" id="EYE93710.1"/>
    </source>
</evidence>
<dbReference type="InterPro" id="IPR053146">
    <property type="entry name" value="QDO-like"/>
</dbReference>